<sequence length="106" mass="12069">MNTVTIKFGPGTAAWKDAQEITKFLKEKGYSIQPKEDIGTVKLTKDISDEPTIRKIGDLKVGDQVMYQDEVETIHSISRDAYGEYDVQIGCYHEKFCQTSEFEVIE</sequence>
<feature type="domain" description="DUF8088" evidence="1">
    <location>
        <begin position="4"/>
        <end position="45"/>
    </location>
</feature>
<organism evidence="2 3">
    <name type="scientific">Bacillus cereus</name>
    <dbReference type="NCBI Taxonomy" id="1396"/>
    <lineage>
        <taxon>Bacteria</taxon>
        <taxon>Bacillati</taxon>
        <taxon>Bacillota</taxon>
        <taxon>Bacilli</taxon>
        <taxon>Bacillales</taxon>
        <taxon>Bacillaceae</taxon>
        <taxon>Bacillus</taxon>
        <taxon>Bacillus cereus group</taxon>
    </lineage>
</organism>
<evidence type="ECO:0000313" key="3">
    <source>
        <dbReference type="Proteomes" id="UP000464780"/>
    </source>
</evidence>
<dbReference type="EMBL" id="CP028009">
    <property type="protein sequence ID" value="QHV44821.1"/>
    <property type="molecule type" value="Genomic_DNA"/>
</dbReference>
<reference evidence="2 3" key="1">
    <citation type="submission" date="2018-03" db="EMBL/GenBank/DDBJ databases">
        <title>The complete genome of bacterial strain SGAir0260.</title>
        <authorList>
            <person name="Schuster S.C."/>
        </authorList>
    </citation>
    <scope>NUCLEOTIDE SEQUENCE [LARGE SCALE GENOMIC DNA]</scope>
    <source>
        <strain evidence="2 3">SGAir0260</strain>
    </source>
</reference>
<evidence type="ECO:0000313" key="2">
    <source>
        <dbReference type="EMBL" id="QHV44821.1"/>
    </source>
</evidence>
<accession>A0AB73UKH3</accession>
<dbReference type="Pfam" id="PF26338">
    <property type="entry name" value="DUF8088"/>
    <property type="match status" value="1"/>
</dbReference>
<name>A0AB73UKH3_BACCE</name>
<proteinExistence type="predicted"/>
<dbReference type="AlphaFoldDB" id="A0AB73UKH3"/>
<evidence type="ECO:0000259" key="1">
    <source>
        <dbReference type="Pfam" id="PF26338"/>
    </source>
</evidence>
<dbReference type="InterPro" id="IPR058401">
    <property type="entry name" value="DUF8088"/>
</dbReference>
<dbReference type="RefSeq" id="WP_162280229.1">
    <property type="nucleotide sequence ID" value="NZ_CP028009.1"/>
</dbReference>
<protein>
    <recommendedName>
        <fullName evidence="1">DUF8088 domain-containing protein</fullName>
    </recommendedName>
</protein>
<dbReference type="Proteomes" id="UP000464780">
    <property type="component" value="Chromosome"/>
</dbReference>
<gene>
    <name evidence="2" type="ORF">C1N66_17435</name>
</gene>